<evidence type="ECO:0000256" key="4">
    <source>
        <dbReference type="ARBA" id="ARBA00023004"/>
    </source>
</evidence>
<keyword evidence="3" id="KW-0479">Metal-binding</keyword>
<proteinExistence type="inferred from homology"/>
<feature type="domain" description="Glutaredoxin" evidence="7">
    <location>
        <begin position="80"/>
        <end position="144"/>
    </location>
</feature>
<evidence type="ECO:0000313" key="8">
    <source>
        <dbReference type="EMBL" id="GAQ79091.1"/>
    </source>
</evidence>
<name>A0A1Y1HQ30_KLENI</name>
<evidence type="ECO:0000313" key="9">
    <source>
        <dbReference type="Proteomes" id="UP000054558"/>
    </source>
</evidence>
<dbReference type="STRING" id="105231.A0A1Y1HQ30"/>
<dbReference type="AlphaFoldDB" id="A0A1Y1HQ30"/>
<dbReference type="InterPro" id="IPR036249">
    <property type="entry name" value="Thioredoxin-like_sf"/>
</dbReference>
<dbReference type="PROSITE" id="PS51354">
    <property type="entry name" value="GLUTAREDOXIN_2"/>
    <property type="match status" value="1"/>
</dbReference>
<accession>A0A1Y1HQ30</accession>
<keyword evidence="2" id="KW-0001">2Fe-2S</keyword>
<comment type="similarity">
    <text evidence="1">Belongs to the glutaredoxin family. CGFS subfamily.</text>
</comment>
<evidence type="ECO:0000256" key="6">
    <source>
        <dbReference type="ARBA" id="ARBA00023284"/>
    </source>
</evidence>
<dbReference type="PANTHER" id="PTHR10293:SF16">
    <property type="entry name" value="GLUTAREDOXIN-RELATED PROTEIN 5, MITOCHONDRIAL"/>
    <property type="match status" value="1"/>
</dbReference>
<dbReference type="SUPFAM" id="SSF52833">
    <property type="entry name" value="Thioredoxin-like"/>
    <property type="match status" value="1"/>
</dbReference>
<dbReference type="NCBIfam" id="TIGR00365">
    <property type="entry name" value="Grx4 family monothiol glutaredoxin"/>
    <property type="match status" value="1"/>
</dbReference>
<dbReference type="Proteomes" id="UP000054558">
    <property type="component" value="Unassembled WGS sequence"/>
</dbReference>
<dbReference type="InterPro" id="IPR033658">
    <property type="entry name" value="GRX_PICOT-like"/>
</dbReference>
<dbReference type="GO" id="GO:0005759">
    <property type="term" value="C:mitochondrial matrix"/>
    <property type="evidence" value="ECO:0000318"/>
    <property type="project" value="GO_Central"/>
</dbReference>
<dbReference type="Pfam" id="PF00462">
    <property type="entry name" value="Glutaredoxin"/>
    <property type="match status" value="1"/>
</dbReference>
<dbReference type="InterPro" id="IPR004480">
    <property type="entry name" value="Monothiol_GRX-rel"/>
</dbReference>
<gene>
    <name evidence="8" type="ORF">KFL_000240220</name>
</gene>
<keyword evidence="6" id="KW-0676">Redox-active center</keyword>
<evidence type="ECO:0000256" key="1">
    <source>
        <dbReference type="ARBA" id="ARBA00008983"/>
    </source>
</evidence>
<reference evidence="8 9" key="1">
    <citation type="journal article" date="2014" name="Nat. Commun.">
        <title>Klebsormidium flaccidum genome reveals primary factors for plant terrestrial adaptation.</title>
        <authorList>
            <person name="Hori K."/>
            <person name="Maruyama F."/>
            <person name="Fujisawa T."/>
            <person name="Togashi T."/>
            <person name="Yamamoto N."/>
            <person name="Seo M."/>
            <person name="Sato S."/>
            <person name="Yamada T."/>
            <person name="Mori H."/>
            <person name="Tajima N."/>
            <person name="Moriyama T."/>
            <person name="Ikeuchi M."/>
            <person name="Watanabe M."/>
            <person name="Wada H."/>
            <person name="Kobayashi K."/>
            <person name="Saito M."/>
            <person name="Masuda T."/>
            <person name="Sasaki-Sekimoto Y."/>
            <person name="Mashiguchi K."/>
            <person name="Awai K."/>
            <person name="Shimojima M."/>
            <person name="Masuda S."/>
            <person name="Iwai M."/>
            <person name="Nobusawa T."/>
            <person name="Narise T."/>
            <person name="Kondo S."/>
            <person name="Saito H."/>
            <person name="Sato R."/>
            <person name="Murakawa M."/>
            <person name="Ihara Y."/>
            <person name="Oshima-Yamada Y."/>
            <person name="Ohtaka K."/>
            <person name="Satoh M."/>
            <person name="Sonobe K."/>
            <person name="Ishii M."/>
            <person name="Ohtani R."/>
            <person name="Kanamori-Sato M."/>
            <person name="Honoki R."/>
            <person name="Miyazaki D."/>
            <person name="Mochizuki H."/>
            <person name="Umetsu J."/>
            <person name="Higashi K."/>
            <person name="Shibata D."/>
            <person name="Kamiya Y."/>
            <person name="Sato N."/>
            <person name="Nakamura Y."/>
            <person name="Tabata S."/>
            <person name="Ida S."/>
            <person name="Kurokawa K."/>
            <person name="Ohta H."/>
        </authorList>
    </citation>
    <scope>NUCLEOTIDE SEQUENCE [LARGE SCALE GENOMIC DNA]</scope>
    <source>
        <strain evidence="8 9">NIES-2285</strain>
    </source>
</reference>
<dbReference type="FunFam" id="3.40.30.10:FF:000005">
    <property type="entry name" value="Glutaredoxin 5"/>
    <property type="match status" value="1"/>
</dbReference>
<protein>
    <recommendedName>
        <fullName evidence="7">Glutaredoxin domain-containing protein</fullName>
    </recommendedName>
</protein>
<keyword evidence="4" id="KW-0408">Iron</keyword>
<dbReference type="PANTHER" id="PTHR10293">
    <property type="entry name" value="GLUTAREDOXIN FAMILY MEMBER"/>
    <property type="match status" value="1"/>
</dbReference>
<keyword evidence="9" id="KW-1185">Reference proteome</keyword>
<dbReference type="GO" id="GO:0051537">
    <property type="term" value="F:2 iron, 2 sulfur cluster binding"/>
    <property type="evidence" value="ECO:0007669"/>
    <property type="project" value="UniProtKB-KW"/>
</dbReference>
<evidence type="ECO:0000259" key="7">
    <source>
        <dbReference type="Pfam" id="PF00462"/>
    </source>
</evidence>
<dbReference type="EMBL" id="DF236973">
    <property type="protein sequence ID" value="GAQ79091.1"/>
    <property type="molecule type" value="Genomic_DNA"/>
</dbReference>
<keyword evidence="5" id="KW-0411">Iron-sulfur</keyword>
<dbReference type="Gene3D" id="3.40.30.10">
    <property type="entry name" value="Glutaredoxin"/>
    <property type="match status" value="1"/>
</dbReference>
<dbReference type="OMA" id="CAFSKRM"/>
<organism evidence="8 9">
    <name type="scientific">Klebsormidium nitens</name>
    <name type="common">Green alga</name>
    <name type="synonym">Ulothrix nitens</name>
    <dbReference type="NCBI Taxonomy" id="105231"/>
    <lineage>
        <taxon>Eukaryota</taxon>
        <taxon>Viridiplantae</taxon>
        <taxon>Streptophyta</taxon>
        <taxon>Klebsormidiophyceae</taxon>
        <taxon>Klebsormidiales</taxon>
        <taxon>Klebsormidiaceae</taxon>
        <taxon>Klebsormidium</taxon>
    </lineage>
</organism>
<sequence>MLSFSRAVSRHLRVDNTKTSSLTGFSFAPARWIQGATSSTTDTEAGEADTHDDFKPRYKKEDEIPTIHQLIEEDVKGNPVMVYMKGVPDAPMCGFSRAVVQILKAYEVPFSSRNVLQDEELRQGVKSYSKWPTIPQVYVNGEFIGGCDILVNMSKTGELEPILEEAKKAQSKRVG</sequence>
<dbReference type="InterPro" id="IPR002109">
    <property type="entry name" value="Glutaredoxin"/>
</dbReference>
<dbReference type="OrthoDB" id="415696at2759"/>
<dbReference type="GO" id="GO:0046872">
    <property type="term" value="F:metal ion binding"/>
    <property type="evidence" value="ECO:0007669"/>
    <property type="project" value="UniProtKB-KW"/>
</dbReference>
<evidence type="ECO:0000256" key="5">
    <source>
        <dbReference type="ARBA" id="ARBA00023014"/>
    </source>
</evidence>
<evidence type="ECO:0000256" key="3">
    <source>
        <dbReference type="ARBA" id="ARBA00022723"/>
    </source>
</evidence>
<evidence type="ECO:0000256" key="2">
    <source>
        <dbReference type="ARBA" id="ARBA00022714"/>
    </source>
</evidence>
<dbReference type="CDD" id="cd03028">
    <property type="entry name" value="GRX_PICOT_like"/>
    <property type="match status" value="1"/>
</dbReference>